<dbReference type="Proteomes" id="UP000823877">
    <property type="component" value="Unassembled WGS sequence"/>
</dbReference>
<dbReference type="EMBL" id="DWXN01000001">
    <property type="protein sequence ID" value="HJB74097.1"/>
    <property type="molecule type" value="Genomic_DNA"/>
</dbReference>
<organism evidence="4 5">
    <name type="scientific">Candidatus Eubacterium faecale</name>
    <dbReference type="NCBI Taxonomy" id="2838568"/>
    <lineage>
        <taxon>Bacteria</taxon>
        <taxon>Bacillati</taxon>
        <taxon>Bacillota</taxon>
        <taxon>Clostridia</taxon>
        <taxon>Eubacteriales</taxon>
        <taxon>Eubacteriaceae</taxon>
        <taxon>Eubacterium</taxon>
    </lineage>
</organism>
<gene>
    <name evidence="4" type="ORF">IAA37_00270</name>
</gene>
<reference evidence="4" key="2">
    <citation type="submission" date="2021-04" db="EMBL/GenBank/DDBJ databases">
        <authorList>
            <person name="Gilroy R."/>
        </authorList>
    </citation>
    <scope>NUCLEOTIDE SEQUENCE</scope>
    <source>
        <strain evidence="4">CHK188-16595</strain>
    </source>
</reference>
<evidence type="ECO:0000259" key="3">
    <source>
        <dbReference type="Pfam" id="PF13200"/>
    </source>
</evidence>
<dbReference type="InterPro" id="IPR025275">
    <property type="entry name" value="DUF4015"/>
</dbReference>
<keyword evidence="4" id="KW-0378">Hydrolase</keyword>
<feature type="domain" description="DUF4015" evidence="3">
    <location>
        <begin position="129"/>
        <end position="253"/>
    </location>
</feature>
<reference evidence="4" key="1">
    <citation type="journal article" date="2021" name="PeerJ">
        <title>Extensive microbial diversity within the chicken gut microbiome revealed by metagenomics and culture.</title>
        <authorList>
            <person name="Gilroy R."/>
            <person name="Ravi A."/>
            <person name="Getino M."/>
            <person name="Pursley I."/>
            <person name="Horton D.L."/>
            <person name="Alikhan N.F."/>
            <person name="Baker D."/>
            <person name="Gharbi K."/>
            <person name="Hall N."/>
            <person name="Watson M."/>
            <person name="Adriaenssens E.M."/>
            <person name="Foster-Nyarko E."/>
            <person name="Jarju S."/>
            <person name="Secka A."/>
            <person name="Antonio M."/>
            <person name="Oren A."/>
            <person name="Chaudhuri R.R."/>
            <person name="La Ragione R."/>
            <person name="Hildebrand F."/>
            <person name="Pallen M.J."/>
        </authorList>
    </citation>
    <scope>NUCLEOTIDE SEQUENCE</scope>
    <source>
        <strain evidence="4">CHK188-16595</strain>
    </source>
</reference>
<feature type="transmembrane region" description="Helical" evidence="2">
    <location>
        <begin position="62"/>
        <end position="83"/>
    </location>
</feature>
<evidence type="ECO:0000256" key="2">
    <source>
        <dbReference type="SAM" id="Phobius"/>
    </source>
</evidence>
<protein>
    <submittedName>
        <fullName evidence="4">Glycoside hydrolase</fullName>
    </submittedName>
</protein>
<dbReference type="Pfam" id="PF13200">
    <property type="entry name" value="DUF4015"/>
    <property type="match status" value="1"/>
</dbReference>
<evidence type="ECO:0000256" key="1">
    <source>
        <dbReference type="SAM" id="MobiDB-lite"/>
    </source>
</evidence>
<evidence type="ECO:0000313" key="5">
    <source>
        <dbReference type="Proteomes" id="UP000823877"/>
    </source>
</evidence>
<keyword evidence="2" id="KW-1133">Transmembrane helix</keyword>
<feature type="region of interest" description="Disordered" evidence="1">
    <location>
        <begin position="309"/>
        <end position="343"/>
    </location>
</feature>
<keyword evidence="2" id="KW-0472">Membrane</keyword>
<sequence length="388" mass="42862">MKKKRFYKNVKRNTKWTEEEKGYPIDFADKYASDEGIYSDKFDYMRPKIKKKRKHKAQARTLLKRLGIVVLCLIIVGIGYTGMDVYMMRNGMPQMSVEADAPADSMINEVKFDLHCAYEDSISMDGSVILDSVITNLTANAYNSVAIDIKRDNGTIGYRSALATVDAYSAAAFEATDLHNSVMKLSEQDILTVGVVYCYLDNLVPRQDRSVALLDGNGLPYEDSRGNTYLNPNSETVYKYIKDIIAEAAEMGVSVFVLRGTEIPESAGSGFSDGFETLSARLYEDIGTNIKLLEGVEVDIDDSLVQAVAGEDQESESTENEEENSTQENGSTEETSAAQTAGDRILNLFDEDLGNSKIYLVSVSGNAPQIKTVLEEGGVESFILRQSD</sequence>
<accession>A0A9D2S815</accession>
<proteinExistence type="predicted"/>
<dbReference type="GO" id="GO:0016787">
    <property type="term" value="F:hydrolase activity"/>
    <property type="evidence" value="ECO:0007669"/>
    <property type="project" value="UniProtKB-KW"/>
</dbReference>
<keyword evidence="2" id="KW-0812">Transmembrane</keyword>
<comment type="caution">
    <text evidence="4">The sequence shown here is derived from an EMBL/GenBank/DDBJ whole genome shotgun (WGS) entry which is preliminary data.</text>
</comment>
<evidence type="ECO:0000313" key="4">
    <source>
        <dbReference type="EMBL" id="HJB74097.1"/>
    </source>
</evidence>
<name>A0A9D2S815_9FIRM</name>
<feature type="compositionally biased region" description="Low complexity" evidence="1">
    <location>
        <begin position="326"/>
        <end position="336"/>
    </location>
</feature>
<feature type="compositionally biased region" description="Acidic residues" evidence="1">
    <location>
        <begin position="311"/>
        <end position="325"/>
    </location>
</feature>
<dbReference type="AlphaFoldDB" id="A0A9D2S815"/>